<feature type="domain" description="HTH araC/xylS-type" evidence="4">
    <location>
        <begin position="192"/>
        <end position="281"/>
    </location>
</feature>
<dbReference type="SMART" id="SM00342">
    <property type="entry name" value="HTH_ARAC"/>
    <property type="match status" value="1"/>
</dbReference>
<reference evidence="5 6" key="1">
    <citation type="submission" date="2021-04" db="EMBL/GenBank/DDBJ databases">
        <title>The genome sequence of Ideonella sp. 3Y2.</title>
        <authorList>
            <person name="Liu Y."/>
        </authorList>
    </citation>
    <scope>NUCLEOTIDE SEQUENCE [LARGE SCALE GENOMIC DNA]</scope>
    <source>
        <strain evidence="5 6">3Y2</strain>
    </source>
</reference>
<keyword evidence="3" id="KW-0804">Transcription</keyword>
<dbReference type="GO" id="GO:0043565">
    <property type="term" value="F:sequence-specific DNA binding"/>
    <property type="evidence" value="ECO:0007669"/>
    <property type="project" value="InterPro"/>
</dbReference>
<evidence type="ECO:0000313" key="6">
    <source>
        <dbReference type="Proteomes" id="UP000676246"/>
    </source>
</evidence>
<dbReference type="Pfam" id="PF12833">
    <property type="entry name" value="HTH_18"/>
    <property type="match status" value="1"/>
</dbReference>
<evidence type="ECO:0000313" key="5">
    <source>
        <dbReference type="EMBL" id="MBQ0932000.1"/>
    </source>
</evidence>
<dbReference type="SUPFAM" id="SSF46689">
    <property type="entry name" value="Homeodomain-like"/>
    <property type="match status" value="1"/>
</dbReference>
<dbReference type="Proteomes" id="UP000676246">
    <property type="component" value="Unassembled WGS sequence"/>
</dbReference>
<dbReference type="Gene3D" id="1.10.10.60">
    <property type="entry name" value="Homeodomain-like"/>
    <property type="match status" value="1"/>
</dbReference>
<dbReference type="PANTHER" id="PTHR46796:SF15">
    <property type="entry name" value="BLL1074 PROTEIN"/>
    <property type="match status" value="1"/>
</dbReference>
<evidence type="ECO:0000256" key="3">
    <source>
        <dbReference type="ARBA" id="ARBA00023163"/>
    </source>
</evidence>
<dbReference type="InterPro" id="IPR018060">
    <property type="entry name" value="HTH_AraC"/>
</dbReference>
<evidence type="ECO:0000256" key="2">
    <source>
        <dbReference type="ARBA" id="ARBA00023125"/>
    </source>
</evidence>
<name>A0A940YGC8_9BURK</name>
<comment type="caution">
    <text evidence="5">The sequence shown here is derived from an EMBL/GenBank/DDBJ whole genome shotgun (WGS) entry which is preliminary data.</text>
</comment>
<proteinExistence type="predicted"/>
<keyword evidence="6" id="KW-1185">Reference proteome</keyword>
<evidence type="ECO:0000259" key="4">
    <source>
        <dbReference type="PROSITE" id="PS01124"/>
    </source>
</evidence>
<dbReference type="InterPro" id="IPR050204">
    <property type="entry name" value="AraC_XylS_family_regulators"/>
</dbReference>
<keyword evidence="1" id="KW-0805">Transcription regulation</keyword>
<evidence type="ECO:0000256" key="1">
    <source>
        <dbReference type="ARBA" id="ARBA00023015"/>
    </source>
</evidence>
<organism evidence="5 6">
    <name type="scientific">Ideonella alba</name>
    <dbReference type="NCBI Taxonomy" id="2824118"/>
    <lineage>
        <taxon>Bacteria</taxon>
        <taxon>Pseudomonadati</taxon>
        <taxon>Pseudomonadota</taxon>
        <taxon>Betaproteobacteria</taxon>
        <taxon>Burkholderiales</taxon>
        <taxon>Sphaerotilaceae</taxon>
        <taxon>Ideonella</taxon>
    </lineage>
</organism>
<dbReference type="PROSITE" id="PS01124">
    <property type="entry name" value="HTH_ARAC_FAMILY_2"/>
    <property type="match status" value="1"/>
</dbReference>
<protein>
    <submittedName>
        <fullName evidence="5">Helix-turn-helix transcriptional regulator</fullName>
    </submittedName>
</protein>
<dbReference type="PANTHER" id="PTHR46796">
    <property type="entry name" value="HTH-TYPE TRANSCRIPTIONAL ACTIVATOR RHAS-RELATED"/>
    <property type="match status" value="1"/>
</dbReference>
<dbReference type="InterPro" id="IPR009057">
    <property type="entry name" value="Homeodomain-like_sf"/>
</dbReference>
<gene>
    <name evidence="5" type="ORF">KAK03_16090</name>
</gene>
<dbReference type="GO" id="GO:0003700">
    <property type="term" value="F:DNA-binding transcription factor activity"/>
    <property type="evidence" value="ECO:0007669"/>
    <property type="project" value="InterPro"/>
</dbReference>
<dbReference type="EMBL" id="JAGQDD010000013">
    <property type="protein sequence ID" value="MBQ0932000.1"/>
    <property type="molecule type" value="Genomic_DNA"/>
</dbReference>
<dbReference type="AlphaFoldDB" id="A0A940YGC8"/>
<keyword evidence="2" id="KW-0238">DNA-binding</keyword>
<dbReference type="RefSeq" id="WP_210855197.1">
    <property type="nucleotide sequence ID" value="NZ_JAGQDD010000013.1"/>
</dbReference>
<accession>A0A940YGC8</accession>
<sequence length="295" mass="33287">MATLAPPLQPVLAQRNRAPAQLWLPHWSLSHCVRAIVSRSTLGIGRDWPAEWHHNHFPASPLCTISWFFAGHSELLEPGQPPQRLPQVSLAGPFTRPTHSRNSTEGHGMMLMLMPDALQALTGVDPARYLNRFVPLDEALDASWQAMADAVLAAPDDATRVVLIESFLAPRWQALRRSADHPHLLRLQDWLQGLALQAAASGVGRSLRQFERRIKGWTGLPMRELRGLGRAEQAFFRTLAEGEGPVRWADVAADTGYADQSHLCRETRRVTGFAPQELRQRIAEDERFWIYRIWN</sequence>